<name>A0A917D090_9NOCA</name>
<reference evidence="1" key="2">
    <citation type="submission" date="2020-09" db="EMBL/GenBank/DDBJ databases">
        <authorList>
            <person name="Sun Q."/>
            <person name="Sedlacek I."/>
        </authorList>
    </citation>
    <scope>NUCLEOTIDE SEQUENCE</scope>
    <source>
        <strain evidence="1">CCM 7905</strain>
    </source>
</reference>
<protein>
    <submittedName>
        <fullName evidence="1">Uncharacterized protein</fullName>
    </submittedName>
</protein>
<dbReference type="EMBL" id="BMCU01000002">
    <property type="protein sequence ID" value="GGG04284.1"/>
    <property type="molecule type" value="Genomic_DNA"/>
</dbReference>
<comment type="caution">
    <text evidence="1">The sequence shown here is derived from an EMBL/GenBank/DDBJ whole genome shotgun (WGS) entry which is preliminary data.</text>
</comment>
<dbReference type="RefSeq" id="WP_229745907.1">
    <property type="nucleotide sequence ID" value="NZ_BMCU01000002.1"/>
</dbReference>
<keyword evidence="2" id="KW-1185">Reference proteome</keyword>
<evidence type="ECO:0000313" key="2">
    <source>
        <dbReference type="Proteomes" id="UP000654257"/>
    </source>
</evidence>
<dbReference type="AlphaFoldDB" id="A0A917D090"/>
<sequence length="117" mass="12608">MSDVLGNVTCTTCGHPAHPHPFRHPITVAGPNSAIDAIGRTDPKSALHPATQHLIDLFEYQHLPPHLQEVSKQLAEVAAYMSGALGSGPELTTGLRKLLEAKDCFVRQAVIDARTRP</sequence>
<evidence type="ECO:0000313" key="1">
    <source>
        <dbReference type="EMBL" id="GGG04284.1"/>
    </source>
</evidence>
<proteinExistence type="predicted"/>
<dbReference type="Proteomes" id="UP000654257">
    <property type="component" value="Unassembled WGS sequence"/>
</dbReference>
<gene>
    <name evidence="1" type="ORF">GCM10007304_18010</name>
</gene>
<reference evidence="1" key="1">
    <citation type="journal article" date="2014" name="Int. J. Syst. Evol. Microbiol.">
        <title>Complete genome sequence of Corynebacterium casei LMG S-19264T (=DSM 44701T), isolated from a smear-ripened cheese.</title>
        <authorList>
            <consortium name="US DOE Joint Genome Institute (JGI-PGF)"/>
            <person name="Walter F."/>
            <person name="Albersmeier A."/>
            <person name="Kalinowski J."/>
            <person name="Ruckert C."/>
        </authorList>
    </citation>
    <scope>NUCLEOTIDE SEQUENCE</scope>
    <source>
        <strain evidence="1">CCM 7905</strain>
    </source>
</reference>
<accession>A0A917D090</accession>
<organism evidence="1 2">
    <name type="scientific">Rhodococcoides trifolii</name>
    <dbReference type="NCBI Taxonomy" id="908250"/>
    <lineage>
        <taxon>Bacteria</taxon>
        <taxon>Bacillati</taxon>
        <taxon>Actinomycetota</taxon>
        <taxon>Actinomycetes</taxon>
        <taxon>Mycobacteriales</taxon>
        <taxon>Nocardiaceae</taxon>
        <taxon>Rhodococcoides</taxon>
    </lineage>
</organism>